<evidence type="ECO:0000313" key="1">
    <source>
        <dbReference type="EMBL" id="SCZ86718.1"/>
    </source>
</evidence>
<accession>A0A1G5SHW7</accession>
<proteinExistence type="predicted"/>
<name>A0A1G5SHW7_9PROT</name>
<dbReference type="AlphaFoldDB" id="A0A1G5SHW7"/>
<keyword evidence="2" id="KW-1185">Reference proteome</keyword>
<sequence length="33" mass="3693">MGNTRHSLELFLQVITVSLKTLAIVNKLPKLTI</sequence>
<organism evidence="1 2">
    <name type="scientific">Nitrosomonas mobilis</name>
    <dbReference type="NCBI Taxonomy" id="51642"/>
    <lineage>
        <taxon>Bacteria</taxon>
        <taxon>Pseudomonadati</taxon>
        <taxon>Pseudomonadota</taxon>
        <taxon>Betaproteobacteria</taxon>
        <taxon>Nitrosomonadales</taxon>
        <taxon>Nitrosomonadaceae</taxon>
        <taxon>Nitrosomonas</taxon>
    </lineage>
</organism>
<dbReference type="EMBL" id="FMWO01000079">
    <property type="protein sequence ID" value="SCZ86718.1"/>
    <property type="molecule type" value="Genomic_DNA"/>
</dbReference>
<gene>
    <name evidence="1" type="ORF">NSMM_690009</name>
</gene>
<reference evidence="1 2" key="1">
    <citation type="submission" date="2016-10" db="EMBL/GenBank/DDBJ databases">
        <authorList>
            <person name="de Groot N.N."/>
        </authorList>
    </citation>
    <scope>NUCLEOTIDE SEQUENCE [LARGE SCALE GENOMIC DNA]</scope>
    <source>
        <strain evidence="1">1</strain>
    </source>
</reference>
<dbReference type="Proteomes" id="UP000198729">
    <property type="component" value="Unassembled WGS sequence"/>
</dbReference>
<protein>
    <submittedName>
        <fullName evidence="1">Uncharacterized protein</fullName>
    </submittedName>
</protein>
<evidence type="ECO:0000313" key="2">
    <source>
        <dbReference type="Proteomes" id="UP000198729"/>
    </source>
</evidence>